<evidence type="ECO:0000256" key="1">
    <source>
        <dbReference type="ARBA" id="ARBA00022737"/>
    </source>
</evidence>
<dbReference type="PANTHER" id="PTHR24148">
    <property type="entry name" value="ANKYRIN REPEAT DOMAIN-CONTAINING PROTEIN 39 HOMOLOG-RELATED"/>
    <property type="match status" value="1"/>
</dbReference>
<dbReference type="PANTHER" id="PTHR24148:SF73">
    <property type="entry name" value="HET DOMAIN PROTEIN (AFU_ORTHOLOGUE AFUA_8G01020)"/>
    <property type="match status" value="1"/>
</dbReference>
<organism evidence="6 7">
    <name type="scientific">Cercophora newfieldiana</name>
    <dbReference type="NCBI Taxonomy" id="92897"/>
    <lineage>
        <taxon>Eukaryota</taxon>
        <taxon>Fungi</taxon>
        <taxon>Dikarya</taxon>
        <taxon>Ascomycota</taxon>
        <taxon>Pezizomycotina</taxon>
        <taxon>Sordariomycetes</taxon>
        <taxon>Sordariomycetidae</taxon>
        <taxon>Sordariales</taxon>
        <taxon>Lasiosphaeriaceae</taxon>
        <taxon>Cercophora</taxon>
    </lineage>
</organism>
<dbReference type="InterPro" id="IPR010730">
    <property type="entry name" value="HET"/>
</dbReference>
<feature type="compositionally biased region" description="Pro residues" evidence="2">
    <location>
        <begin position="915"/>
        <end position="924"/>
    </location>
</feature>
<evidence type="ECO:0000313" key="6">
    <source>
        <dbReference type="EMBL" id="KAK0644367.1"/>
    </source>
</evidence>
<keyword evidence="7" id="KW-1185">Reference proteome</keyword>
<dbReference type="InterPro" id="IPR056884">
    <property type="entry name" value="NPHP3-like_N"/>
</dbReference>
<evidence type="ECO:0000256" key="2">
    <source>
        <dbReference type="SAM" id="MobiDB-lite"/>
    </source>
</evidence>
<feature type="region of interest" description="Disordered" evidence="2">
    <location>
        <begin position="388"/>
        <end position="413"/>
    </location>
</feature>
<dbReference type="Proteomes" id="UP001174936">
    <property type="component" value="Unassembled WGS sequence"/>
</dbReference>
<dbReference type="Pfam" id="PF06985">
    <property type="entry name" value="HET"/>
    <property type="match status" value="1"/>
</dbReference>
<feature type="domain" description="Heterokaryon incompatibility" evidence="4">
    <location>
        <begin position="467"/>
        <end position="643"/>
    </location>
</feature>
<protein>
    <submittedName>
        <fullName evidence="6">Heterokaryon incompatibility protein-domain-containing protein</fullName>
    </submittedName>
</protein>
<evidence type="ECO:0000256" key="3">
    <source>
        <dbReference type="SAM" id="Phobius"/>
    </source>
</evidence>
<accession>A0AA39Y3U6</accession>
<proteinExistence type="predicted"/>
<gene>
    <name evidence="6" type="ORF">B0T16DRAFT_392730</name>
</gene>
<feature type="transmembrane region" description="Helical" evidence="3">
    <location>
        <begin position="230"/>
        <end position="251"/>
    </location>
</feature>
<name>A0AA39Y3U6_9PEZI</name>
<feature type="domain" description="Nephrocystin 3-like N-terminal" evidence="5">
    <location>
        <begin position="162"/>
        <end position="321"/>
    </location>
</feature>
<evidence type="ECO:0000313" key="7">
    <source>
        <dbReference type="Proteomes" id="UP001174936"/>
    </source>
</evidence>
<feature type="region of interest" description="Disordered" evidence="2">
    <location>
        <begin position="907"/>
        <end position="934"/>
    </location>
</feature>
<feature type="region of interest" description="Disordered" evidence="2">
    <location>
        <begin position="1"/>
        <end position="74"/>
    </location>
</feature>
<keyword evidence="3" id="KW-0812">Transmembrane</keyword>
<reference evidence="6" key="1">
    <citation type="submission" date="2023-06" db="EMBL/GenBank/DDBJ databases">
        <title>Genome-scale phylogeny and comparative genomics of the fungal order Sordariales.</title>
        <authorList>
            <consortium name="Lawrence Berkeley National Laboratory"/>
            <person name="Hensen N."/>
            <person name="Bonometti L."/>
            <person name="Westerberg I."/>
            <person name="Brannstrom I.O."/>
            <person name="Guillou S."/>
            <person name="Cros-Aarteil S."/>
            <person name="Calhoun S."/>
            <person name="Haridas S."/>
            <person name="Kuo A."/>
            <person name="Mondo S."/>
            <person name="Pangilinan J."/>
            <person name="Riley R."/>
            <person name="Labutti K."/>
            <person name="Andreopoulos B."/>
            <person name="Lipzen A."/>
            <person name="Chen C."/>
            <person name="Yanf M."/>
            <person name="Daum C."/>
            <person name="Ng V."/>
            <person name="Clum A."/>
            <person name="Steindorff A."/>
            <person name="Ohm R."/>
            <person name="Martin F."/>
            <person name="Silar P."/>
            <person name="Natvig D."/>
            <person name="Lalanne C."/>
            <person name="Gautier V."/>
            <person name="Ament-Velasquez S.L."/>
            <person name="Kruys A."/>
            <person name="Hutchinson M.I."/>
            <person name="Powell A.J."/>
            <person name="Barry K."/>
            <person name="Miller A.N."/>
            <person name="Grigoriev I.V."/>
            <person name="Debuchy R."/>
            <person name="Gladieux P."/>
            <person name="Thoren M.H."/>
            <person name="Johannesson H."/>
        </authorList>
    </citation>
    <scope>NUCLEOTIDE SEQUENCE</scope>
    <source>
        <strain evidence="6">SMH2532-1</strain>
    </source>
</reference>
<dbReference type="Pfam" id="PF24883">
    <property type="entry name" value="NPHP3_N"/>
    <property type="match status" value="1"/>
</dbReference>
<sequence>MKTEGNVGDTKCFIPQSRNDPGPMLGLSQSPRREIMDSPFPVEAGSSRLPREVKPSRLPGKVGPPSRVTVTSSDPEGITVATDAAQRNGGWSLCRGPCSHKSKSISSYRAYSRSSYSKYMDQDYLHLTRSWEPHKRCLSGLWTRDPRSDKSEIDRSGRGAACRWVLDSETFQQFLQDSSSRLLWIQTKSPEDNLSCVIDEVSKRAAPGSAVAYSFCPGQERRRKGEEDEVVLAGLVYLLVDAFPFLAAWVWKEKPDLYLERQPIDYQLRILKRILRHPELPTVFLIIDDLGGTAPGWEKDLLDFILESAASGRARWIISSRFSLAYKDVEIMLGRYAELKVLEKRLRLGHDAQLMDTSGLETLRWLRCILGPPAAGEPVLDSMTAPLESTDQTAHPPDRGKGIEPDSSGVPELESKIGSVDLKTYKPIYEELVPYDEFRTVLLWGGREADGIKCTIHRECIHHPSQFEALSYEWRLPDSPDPTAMRSITVNDENFLVGENLWNALRHLRPRGRGESRCLWIDAICIQQNNDRDRNVQVVIMPLIYSNATTVISWLGTTVSDVVKSSMVFLREFTTAGTQKIAKERADKRPDYAKMLIGMAKSQLPHTVSEAVLASFQTRRREWLDLRTFFSLRYWKRLWIAQEVVLARQLQFRCEDCAVDWPTIAFFLRYLRSVDGKAPKHILDLGRSPASAILSYRLDLQSLPNRDFPPLRETLTTFANSRCSDPRDHVYGLLGITAGDTTVHPDYSKSTLGLYESVIRDPRIRAEDQLVSFSQLLQRAMGGLFHPGPSPVSNADMNLSNDELQRPGTFYTRAKICGNISLVGDAYTTAEKARELLIEWHSLYFHRVRNHRPGDELPSETKHALLSIQKNAWKAISFNSCLSYAYVGGPRTQKPPWDQLLRRYEDETVTTSPTPGEPETPNPEQPTSCPGSTTPGELCPCLRTERLDLPPKWIIGTRGQIGLAPGAAQEGDIICHFENSDVAAIVRPFADGLFHAVVGRALILRQWDEEAVRVHGSSAEVFAYSTGGEGSGEGAL</sequence>
<evidence type="ECO:0000259" key="5">
    <source>
        <dbReference type="Pfam" id="PF24883"/>
    </source>
</evidence>
<dbReference type="EMBL" id="JAULSV010000005">
    <property type="protein sequence ID" value="KAK0644367.1"/>
    <property type="molecule type" value="Genomic_DNA"/>
</dbReference>
<keyword evidence="1" id="KW-0677">Repeat</keyword>
<evidence type="ECO:0000259" key="4">
    <source>
        <dbReference type="Pfam" id="PF06985"/>
    </source>
</evidence>
<keyword evidence="3" id="KW-1133">Transmembrane helix</keyword>
<dbReference type="AlphaFoldDB" id="A0AA39Y3U6"/>
<keyword evidence="3" id="KW-0472">Membrane</keyword>
<comment type="caution">
    <text evidence="6">The sequence shown here is derived from an EMBL/GenBank/DDBJ whole genome shotgun (WGS) entry which is preliminary data.</text>
</comment>
<dbReference type="InterPro" id="IPR052895">
    <property type="entry name" value="HetReg/Transcr_Mod"/>
</dbReference>